<gene>
    <name evidence="4" type="ORF">CI238_12988</name>
</gene>
<evidence type="ECO:0000256" key="3">
    <source>
        <dbReference type="SAM" id="SignalP"/>
    </source>
</evidence>
<sequence length="338" mass="36122">MHLLVVVLLGILYPICARSENRFRRPPGPGPTGDYRDNPVYTLGDKIDLQWEMSFKSMDLVLWQQQPKGNTKPAYSRLAGEFAEKGLGKLGVVCLAVPGADGRQKVNSKAKSLVWTVGYAGFPSHHDPDLSPVYFLQLLRTGETVGSATSHYFNITEPEGTTSASSARTATLSSKTASGPTSTPAASTTLALAPAIATSSSTPTPTPTPTPSASPAAPASQLPSGAVAGIAVGGTLAALALLVFAAWTVRRHVQRQNAAVHTHGDIVMYAERQLREKGAVPWRSSPPPHWKTGLPAESHETFEVEASETRYEMAADPVVVESKTVRPWSMGSRSRRWG</sequence>
<protein>
    <submittedName>
        <fullName evidence="4">Uncharacterized protein</fullName>
    </submittedName>
</protein>
<feature type="region of interest" description="Disordered" evidence="1">
    <location>
        <begin position="198"/>
        <end position="221"/>
    </location>
</feature>
<dbReference type="Proteomes" id="UP000076584">
    <property type="component" value="Unassembled WGS sequence"/>
</dbReference>
<feature type="compositionally biased region" description="Low complexity" evidence="1">
    <location>
        <begin position="161"/>
        <end position="186"/>
    </location>
</feature>
<evidence type="ECO:0000313" key="4">
    <source>
        <dbReference type="EMBL" id="KZL88186.1"/>
    </source>
</evidence>
<feature type="region of interest" description="Disordered" evidence="1">
    <location>
        <begin position="155"/>
        <end position="186"/>
    </location>
</feature>
<dbReference type="OrthoDB" id="5390143at2759"/>
<feature type="chain" id="PRO_5007828864" evidence="3">
    <location>
        <begin position="18"/>
        <end position="338"/>
    </location>
</feature>
<name>A0A161X378_COLIC</name>
<feature type="signal peptide" evidence="3">
    <location>
        <begin position="1"/>
        <end position="17"/>
    </location>
</feature>
<evidence type="ECO:0000256" key="1">
    <source>
        <dbReference type="SAM" id="MobiDB-lite"/>
    </source>
</evidence>
<dbReference type="STRING" id="1573173.A0A161X378"/>
<reference evidence="4 5" key="1">
    <citation type="submission" date="2015-06" db="EMBL/GenBank/DDBJ databases">
        <title>Survival trade-offs in plant roots during colonization by closely related pathogenic and mutualistic fungi.</title>
        <authorList>
            <person name="Hacquard S."/>
            <person name="Kracher B."/>
            <person name="Hiruma K."/>
            <person name="Weinman A."/>
            <person name="Muench P."/>
            <person name="Garrido Oter R."/>
            <person name="Ver Loren van Themaat E."/>
            <person name="Dallerey J.-F."/>
            <person name="Damm U."/>
            <person name="Henrissat B."/>
            <person name="Lespinet O."/>
            <person name="Thon M."/>
            <person name="Kemen E."/>
            <person name="McHardy A.C."/>
            <person name="Schulze-Lefert P."/>
            <person name="O'Connell R.J."/>
        </authorList>
    </citation>
    <scope>NUCLEOTIDE SEQUENCE [LARGE SCALE GENOMIC DNA]</scope>
    <source>
        <strain evidence="4 5">MAFF 238704</strain>
    </source>
</reference>
<dbReference type="EMBL" id="LFIW01000045">
    <property type="protein sequence ID" value="KZL88186.1"/>
    <property type="molecule type" value="Genomic_DNA"/>
</dbReference>
<feature type="transmembrane region" description="Helical" evidence="2">
    <location>
        <begin position="226"/>
        <end position="247"/>
    </location>
</feature>
<keyword evidence="2" id="KW-0472">Membrane</keyword>
<proteinExistence type="predicted"/>
<dbReference type="AlphaFoldDB" id="A0A161X378"/>
<comment type="caution">
    <text evidence="4">The sequence shown here is derived from an EMBL/GenBank/DDBJ whole genome shotgun (WGS) entry which is preliminary data.</text>
</comment>
<accession>A0A161X378</accession>
<keyword evidence="5" id="KW-1185">Reference proteome</keyword>
<organism evidence="4 5">
    <name type="scientific">Colletotrichum incanum</name>
    <name type="common">Soybean anthracnose fungus</name>
    <dbReference type="NCBI Taxonomy" id="1573173"/>
    <lineage>
        <taxon>Eukaryota</taxon>
        <taxon>Fungi</taxon>
        <taxon>Dikarya</taxon>
        <taxon>Ascomycota</taxon>
        <taxon>Pezizomycotina</taxon>
        <taxon>Sordariomycetes</taxon>
        <taxon>Hypocreomycetidae</taxon>
        <taxon>Glomerellales</taxon>
        <taxon>Glomerellaceae</taxon>
        <taxon>Colletotrichum</taxon>
        <taxon>Colletotrichum spaethianum species complex</taxon>
    </lineage>
</organism>
<evidence type="ECO:0000256" key="2">
    <source>
        <dbReference type="SAM" id="Phobius"/>
    </source>
</evidence>
<keyword evidence="3" id="KW-0732">Signal</keyword>
<keyword evidence="2" id="KW-0812">Transmembrane</keyword>
<keyword evidence="2" id="KW-1133">Transmembrane helix</keyword>
<evidence type="ECO:0000313" key="5">
    <source>
        <dbReference type="Proteomes" id="UP000076584"/>
    </source>
</evidence>